<feature type="region of interest" description="Disordered" evidence="1">
    <location>
        <begin position="149"/>
        <end position="185"/>
    </location>
</feature>
<dbReference type="Proteomes" id="UP001212997">
    <property type="component" value="Unassembled WGS sequence"/>
</dbReference>
<comment type="caution">
    <text evidence="2">The sequence shown here is derived from an EMBL/GenBank/DDBJ whole genome shotgun (WGS) entry which is preliminary data.</text>
</comment>
<dbReference type="EMBL" id="JANAWD010000267">
    <property type="protein sequence ID" value="KAJ3482560.1"/>
    <property type="molecule type" value="Genomic_DNA"/>
</dbReference>
<feature type="compositionally biased region" description="Polar residues" evidence="1">
    <location>
        <begin position="159"/>
        <end position="168"/>
    </location>
</feature>
<evidence type="ECO:0000313" key="3">
    <source>
        <dbReference type="Proteomes" id="UP001212997"/>
    </source>
</evidence>
<proteinExistence type="predicted"/>
<sequence>MSRIQSSMRSDFYAVSEHLLGSAKSSIQGASILLRSQQTKPADKRLQRLERLYRVIEEELTEAEKGLEDSLWDDEAGKNSGWEPHPVQQRPVKRDKVHYFMKTMRPTSPDEVPETPLSHEYKPIRQPTDLSLATPDQQASKARGRYRHPLQYRPRPSPYKTNPFSELTRTPPRRSLTYPGKAVPPQATSSYVQARSAPVQYAVVLLITQTAHFHIDRCNICDVSHLRRRIFTPSQRVYWLCNIGRKRS</sequence>
<protein>
    <submittedName>
        <fullName evidence="2">Uncharacterized protein</fullName>
    </submittedName>
</protein>
<accession>A0AAD5V1X6</accession>
<dbReference type="AlphaFoldDB" id="A0AAD5V1X6"/>
<evidence type="ECO:0000256" key="1">
    <source>
        <dbReference type="SAM" id="MobiDB-lite"/>
    </source>
</evidence>
<name>A0AAD5V1X6_9APHY</name>
<evidence type="ECO:0000313" key="2">
    <source>
        <dbReference type="EMBL" id="KAJ3482560.1"/>
    </source>
</evidence>
<organism evidence="2 3">
    <name type="scientific">Meripilus lineatus</name>
    <dbReference type="NCBI Taxonomy" id="2056292"/>
    <lineage>
        <taxon>Eukaryota</taxon>
        <taxon>Fungi</taxon>
        <taxon>Dikarya</taxon>
        <taxon>Basidiomycota</taxon>
        <taxon>Agaricomycotina</taxon>
        <taxon>Agaricomycetes</taxon>
        <taxon>Polyporales</taxon>
        <taxon>Meripilaceae</taxon>
        <taxon>Meripilus</taxon>
    </lineage>
</organism>
<keyword evidence="3" id="KW-1185">Reference proteome</keyword>
<feature type="region of interest" description="Disordered" evidence="1">
    <location>
        <begin position="124"/>
        <end position="143"/>
    </location>
</feature>
<gene>
    <name evidence="2" type="ORF">NLI96_g6893</name>
</gene>
<reference evidence="2" key="1">
    <citation type="submission" date="2022-07" db="EMBL/GenBank/DDBJ databases">
        <title>Genome Sequence of Physisporinus lineatus.</title>
        <authorList>
            <person name="Buettner E."/>
        </authorList>
    </citation>
    <scope>NUCLEOTIDE SEQUENCE</scope>
    <source>
        <strain evidence="2">VT162</strain>
    </source>
</reference>
<feature type="compositionally biased region" description="Polar residues" evidence="1">
    <location>
        <begin position="128"/>
        <end position="140"/>
    </location>
</feature>